<dbReference type="Pfam" id="PF13717">
    <property type="entry name" value="Zn_ribbon_4"/>
    <property type="match status" value="1"/>
</dbReference>
<reference evidence="3 4" key="1">
    <citation type="submission" date="2020-08" db="EMBL/GenBank/DDBJ databases">
        <title>Genomic Encyclopedia of Type Strains, Phase IV (KMG-IV): sequencing the most valuable type-strain genomes for metagenomic binning, comparative biology and taxonomic classification.</title>
        <authorList>
            <person name="Goeker M."/>
        </authorList>
    </citation>
    <scope>NUCLEOTIDE SEQUENCE [LARGE SCALE GENOMIC DNA]</scope>
    <source>
        <strain evidence="3 4">DSM 106739</strain>
    </source>
</reference>
<organism evidence="3 4">
    <name type="scientific">Niveibacterium umoris</name>
    <dbReference type="NCBI Taxonomy" id="1193620"/>
    <lineage>
        <taxon>Bacteria</taxon>
        <taxon>Pseudomonadati</taxon>
        <taxon>Pseudomonadota</taxon>
        <taxon>Betaproteobacteria</taxon>
        <taxon>Rhodocyclales</taxon>
        <taxon>Rhodocyclaceae</taxon>
        <taxon>Niveibacterium</taxon>
    </lineage>
</organism>
<dbReference type="NCBIfam" id="TIGR02098">
    <property type="entry name" value="MJ0042_CXXC"/>
    <property type="match status" value="1"/>
</dbReference>
<dbReference type="Pfam" id="PF11906">
    <property type="entry name" value="DUF3426"/>
    <property type="match status" value="1"/>
</dbReference>
<feature type="compositionally biased region" description="Low complexity" evidence="1">
    <location>
        <begin position="60"/>
        <end position="98"/>
    </location>
</feature>
<dbReference type="Proteomes" id="UP000561045">
    <property type="component" value="Unassembled WGS sequence"/>
</dbReference>
<feature type="region of interest" description="Disordered" evidence="1">
    <location>
        <begin position="144"/>
        <end position="168"/>
    </location>
</feature>
<accession>A0A840BK96</accession>
<evidence type="ECO:0000313" key="4">
    <source>
        <dbReference type="Proteomes" id="UP000561045"/>
    </source>
</evidence>
<feature type="region of interest" description="Disordered" evidence="1">
    <location>
        <begin position="49"/>
        <end position="122"/>
    </location>
</feature>
<evidence type="ECO:0000313" key="3">
    <source>
        <dbReference type="EMBL" id="MBB4013043.1"/>
    </source>
</evidence>
<dbReference type="EMBL" id="JACIET010000001">
    <property type="protein sequence ID" value="MBB4013043.1"/>
    <property type="molecule type" value="Genomic_DNA"/>
</dbReference>
<evidence type="ECO:0000256" key="1">
    <source>
        <dbReference type="SAM" id="MobiDB-lite"/>
    </source>
</evidence>
<protein>
    <submittedName>
        <fullName evidence="3">Putative Zn finger-like uncharacterized protein</fullName>
    </submittedName>
</protein>
<name>A0A840BK96_9RHOO</name>
<dbReference type="InterPro" id="IPR021834">
    <property type="entry name" value="DUF3426"/>
</dbReference>
<comment type="caution">
    <text evidence="3">The sequence shown here is derived from an EMBL/GenBank/DDBJ whole genome shotgun (WGS) entry which is preliminary data.</text>
</comment>
<gene>
    <name evidence="3" type="ORF">GGR36_002351</name>
</gene>
<sequence>MLTTRCPHCGTAFRVKPEQLRARGGRVRCGHCQAPFSALESLIDVVPEAPAPDATGGSDSAPVSAPANALAHASSATPSEAPTPSAAASEPASAASAPVNEPVPQAVPAATPKPDTLPTQETVEIRPAPVAISSVLASHRASTWGGSAGHELAPPMPELDPSAPHRPQFDLDFDLDSDELPVSTPAVTPAPAPVTSDFVRPVRSDEKTTLTFDWRAGNDIPGGLGGPAEPHESEVDLSAPDWHQDLPESRADGAVTEVPLDADDASPEQTDDEPVFVTAFASPSGQSTTPDWQALTAPEAAEEIGEDRFSPLPEPTFTSNETHVDEITEAPNEPELIEHEADEHDAYEHGATGPKSDFVHSFDWDRSHARRSASWPWALGASVLLIATVAQALLWARHDIAREFPTTRPLFETACARIGCAMPWPRVAGLISIDASDLHPRPDRNGQLELSGTLHNKAAFAQAYPYLEVTLTDVFNRALVRRALPPETWLPPSLKATPSFAPTSDVAFTIYLDAEGQAATGYKLYAFYP</sequence>
<keyword evidence="4" id="KW-1185">Reference proteome</keyword>
<dbReference type="RefSeq" id="WP_183634803.1">
    <property type="nucleotide sequence ID" value="NZ_BAABLE010000011.1"/>
</dbReference>
<evidence type="ECO:0000259" key="2">
    <source>
        <dbReference type="Pfam" id="PF13717"/>
    </source>
</evidence>
<dbReference type="InterPro" id="IPR011723">
    <property type="entry name" value="Znf/thioredoxin_put"/>
</dbReference>
<dbReference type="AlphaFoldDB" id="A0A840BK96"/>
<feature type="domain" description="Zinc finger/thioredoxin putative" evidence="2">
    <location>
        <begin position="4"/>
        <end position="36"/>
    </location>
</feature>
<proteinExistence type="predicted"/>
<feature type="region of interest" description="Disordered" evidence="1">
    <location>
        <begin position="214"/>
        <end position="236"/>
    </location>
</feature>